<dbReference type="STRING" id="1130080.SAMN04488113_1255"/>
<dbReference type="RefSeq" id="WP_091635222.1">
    <property type="nucleotide sequence ID" value="NZ_FNYW01000025.1"/>
</dbReference>
<accession>A0A1H6U8Q2</accession>
<protein>
    <recommendedName>
        <fullName evidence="3">DUF2877 domain-containing protein</fullName>
    </recommendedName>
</protein>
<dbReference type="InterPro" id="IPR021530">
    <property type="entry name" value="AllH-like"/>
</dbReference>
<dbReference type="OrthoDB" id="4933449at2"/>
<dbReference type="Pfam" id="PF11392">
    <property type="entry name" value="AllH"/>
    <property type="match status" value="1"/>
</dbReference>
<gene>
    <name evidence="1" type="ORF">SAMN04488113_1255</name>
</gene>
<sequence length="286" mass="31783">MAKRFNMIVKETKSSFLSLSLPDKRQIGKVHSVFATSLNIMVNNQLINFSQEGMSLSAHGCILGKKKMGTLLELCRPKDIVKVENDKITFYTKQGVESVDLSDFTEMDLSLTKINIADQSIAGTSVFQSLKAVSFEEEIGIACDGKAKAVFDILNNIATSSEEEKNKAVTFLIGRGKGLTPSGDDILSGFIMIRKSFLEKDNFQEYVKEKLKVQKTTDISEAYYNALFSGYVSSLFLTFLSAFETNETLNTNQLIKLIGKYGHTSGYDTLLGMYLGLQSLINEMEE</sequence>
<dbReference type="Proteomes" id="UP000198564">
    <property type="component" value="Unassembled WGS sequence"/>
</dbReference>
<organism evidence="1 2">
    <name type="scientific">Alkalibacterium gilvum</name>
    <dbReference type="NCBI Taxonomy" id="1130080"/>
    <lineage>
        <taxon>Bacteria</taxon>
        <taxon>Bacillati</taxon>
        <taxon>Bacillota</taxon>
        <taxon>Bacilli</taxon>
        <taxon>Lactobacillales</taxon>
        <taxon>Carnobacteriaceae</taxon>
        <taxon>Alkalibacterium</taxon>
    </lineage>
</organism>
<evidence type="ECO:0008006" key="3">
    <source>
        <dbReference type="Google" id="ProtNLM"/>
    </source>
</evidence>
<reference evidence="2" key="1">
    <citation type="submission" date="2016-10" db="EMBL/GenBank/DDBJ databases">
        <authorList>
            <person name="Varghese N."/>
            <person name="Submissions S."/>
        </authorList>
    </citation>
    <scope>NUCLEOTIDE SEQUENCE [LARGE SCALE GENOMIC DNA]</scope>
    <source>
        <strain evidence="2">DSM 25751</strain>
    </source>
</reference>
<dbReference type="EMBL" id="FNYW01000025">
    <property type="protein sequence ID" value="SEI84670.1"/>
    <property type="molecule type" value="Genomic_DNA"/>
</dbReference>
<evidence type="ECO:0000313" key="2">
    <source>
        <dbReference type="Proteomes" id="UP000198564"/>
    </source>
</evidence>
<keyword evidence="2" id="KW-1185">Reference proteome</keyword>
<evidence type="ECO:0000313" key="1">
    <source>
        <dbReference type="EMBL" id="SEI84670.1"/>
    </source>
</evidence>
<proteinExistence type="predicted"/>
<dbReference type="AlphaFoldDB" id="A0A1H6U8Q2"/>
<name>A0A1H6U8Q2_9LACT</name>